<dbReference type="InterPro" id="IPR007320">
    <property type="entry name" value="PDCD2_C"/>
</dbReference>
<dbReference type="GO" id="GO:0005737">
    <property type="term" value="C:cytoplasm"/>
    <property type="evidence" value="ECO:0007669"/>
    <property type="project" value="InterPro"/>
</dbReference>
<dbReference type="GO" id="GO:0030490">
    <property type="term" value="P:maturation of SSU-rRNA"/>
    <property type="evidence" value="ECO:0007669"/>
    <property type="project" value="TreeGrafter"/>
</dbReference>
<dbReference type="PANTHER" id="PTHR47524:SF1">
    <property type="entry name" value="20S RRNA ACCUMULATION PROTEIN 4"/>
    <property type="match status" value="1"/>
</dbReference>
<proteinExistence type="predicted"/>
<dbReference type="EMBL" id="LT598481">
    <property type="protein sequence ID" value="SCU91121.1"/>
    <property type="molecule type" value="Genomic_DNA"/>
</dbReference>
<dbReference type="AlphaFoldDB" id="A0A1G4JKT0"/>
<evidence type="ECO:0000313" key="3">
    <source>
        <dbReference type="EMBL" id="SCU91121.1"/>
    </source>
</evidence>
<evidence type="ECO:0000259" key="2">
    <source>
        <dbReference type="Pfam" id="PF04194"/>
    </source>
</evidence>
<dbReference type="Proteomes" id="UP000191144">
    <property type="component" value="Chromosome E"/>
</dbReference>
<protein>
    <submittedName>
        <fullName evidence="3">LAME_0E11342g1_1</fullName>
    </submittedName>
</protein>
<keyword evidence="4" id="KW-1185">Reference proteome</keyword>
<sequence>MSNIDDGILSDAEDNFAAKHSDVYLGFVDAAIKDSDEVRTDDTFIGGEPIWLHPDSLPEEDLLRCGSCHSVADLKLLIQAFAPLDAEQVGNVAEKLGLTPVKVNPEDERVLYVFMCTKCSRKPKSVRCIRGVKKGKNSDFLQATMTSSIQEKDFKINRFEVDQSSSNPFAVDAVNFESPNPFAITSENPFSTTQETTQEKSKSAADTINPKVARKEHDSLPDKKFDGAFPGFFLYVEEESFKNKIPDHLKLPKNVKIDKTVLDLDPESEGSFGGSNIELDPRTEKLSKFLDDDVFQKFQDVAGYNPLQVLRYHFGGEPLYYAAINVDLPKVIPSPGYNPSSKRVFEMQLMPKMILDLEETVLEKGGMEWGTIMIFTDVENYITKYDEHGVGYVEECVRVQWETEK</sequence>
<dbReference type="Pfam" id="PF04194">
    <property type="entry name" value="PDCD2_C"/>
    <property type="match status" value="1"/>
</dbReference>
<dbReference type="OrthoDB" id="443682at2759"/>
<name>A0A1G4JKT0_9SACH</name>
<dbReference type="PANTHER" id="PTHR47524">
    <property type="entry name" value="20S RRNA ACCUMULATION PROTEIN 4"/>
    <property type="match status" value="1"/>
</dbReference>
<feature type="region of interest" description="Disordered" evidence="1">
    <location>
        <begin position="185"/>
        <end position="220"/>
    </location>
</feature>
<feature type="domain" description="Programmed cell death protein 2 C-terminal" evidence="2">
    <location>
        <begin position="292"/>
        <end position="401"/>
    </location>
</feature>
<reference evidence="4" key="1">
    <citation type="submission" date="2016-03" db="EMBL/GenBank/DDBJ databases">
        <authorList>
            <person name="Devillers Hugo."/>
        </authorList>
    </citation>
    <scope>NUCLEOTIDE SEQUENCE [LARGE SCALE GENOMIC DNA]</scope>
</reference>
<evidence type="ECO:0000313" key="4">
    <source>
        <dbReference type="Proteomes" id="UP000191144"/>
    </source>
</evidence>
<evidence type="ECO:0000256" key="1">
    <source>
        <dbReference type="SAM" id="MobiDB-lite"/>
    </source>
</evidence>
<feature type="compositionally biased region" description="Polar residues" evidence="1">
    <location>
        <begin position="185"/>
        <end position="196"/>
    </location>
</feature>
<accession>A0A1G4JKT0</accession>
<organism evidence="3 4">
    <name type="scientific">Lachancea meyersii CBS 8951</name>
    <dbReference type="NCBI Taxonomy" id="1266667"/>
    <lineage>
        <taxon>Eukaryota</taxon>
        <taxon>Fungi</taxon>
        <taxon>Dikarya</taxon>
        <taxon>Ascomycota</taxon>
        <taxon>Saccharomycotina</taxon>
        <taxon>Saccharomycetes</taxon>
        <taxon>Saccharomycetales</taxon>
        <taxon>Saccharomycetaceae</taxon>
        <taxon>Lachancea</taxon>
    </lineage>
</organism>
<gene>
    <name evidence="3" type="ORF">LAME_0E11342G</name>
</gene>